<organism evidence="2 3">
    <name type="scientific">Gaetbulibacter jejuensis</name>
    <dbReference type="NCBI Taxonomy" id="584607"/>
    <lineage>
        <taxon>Bacteria</taxon>
        <taxon>Pseudomonadati</taxon>
        <taxon>Bacteroidota</taxon>
        <taxon>Flavobacteriia</taxon>
        <taxon>Flavobacteriales</taxon>
        <taxon>Flavobacteriaceae</taxon>
        <taxon>Gaetbulibacter</taxon>
    </lineage>
</organism>
<dbReference type="EMBL" id="BAAAGF010000004">
    <property type="protein sequence ID" value="GAA0748321.1"/>
    <property type="molecule type" value="Genomic_DNA"/>
</dbReference>
<evidence type="ECO:0000313" key="3">
    <source>
        <dbReference type="Proteomes" id="UP001500736"/>
    </source>
</evidence>
<feature type="chain" id="PRO_5045235083" description="Lipocalin-like domain-containing protein" evidence="1">
    <location>
        <begin position="22"/>
        <end position="160"/>
    </location>
</feature>
<sequence length="160" mass="18138">MKNLLSLAVLCISFTTLFSCSKDSNNDSNLVGIWKLTNYDIGISTDVDKDGVEHKNILNEIVCSVNETLEFETNKSMTSSDSFHHEVKVSKVDNSYLVNVECRDGYISSINVLTEEEFTEYESYIEGNQLTLVYANAVKVYNEDFTEVVETKDLIKVYTK</sequence>
<reference evidence="2 3" key="1">
    <citation type="journal article" date="2019" name="Int. J. Syst. Evol. Microbiol.">
        <title>The Global Catalogue of Microorganisms (GCM) 10K type strain sequencing project: providing services to taxonomists for standard genome sequencing and annotation.</title>
        <authorList>
            <consortium name="The Broad Institute Genomics Platform"/>
            <consortium name="The Broad Institute Genome Sequencing Center for Infectious Disease"/>
            <person name="Wu L."/>
            <person name="Ma J."/>
        </authorList>
    </citation>
    <scope>NUCLEOTIDE SEQUENCE [LARGE SCALE GENOMIC DNA]</scope>
    <source>
        <strain evidence="2 3">JCM 15976</strain>
    </source>
</reference>
<name>A0ABN1JXQ6_9FLAO</name>
<feature type="signal peptide" evidence="1">
    <location>
        <begin position="1"/>
        <end position="21"/>
    </location>
</feature>
<dbReference type="PROSITE" id="PS51257">
    <property type="entry name" value="PROKAR_LIPOPROTEIN"/>
    <property type="match status" value="1"/>
</dbReference>
<dbReference type="Proteomes" id="UP001500736">
    <property type="component" value="Unassembled WGS sequence"/>
</dbReference>
<comment type="caution">
    <text evidence="2">The sequence shown here is derived from an EMBL/GenBank/DDBJ whole genome shotgun (WGS) entry which is preliminary data.</text>
</comment>
<gene>
    <name evidence="2" type="ORF">GCM10009431_26740</name>
</gene>
<evidence type="ECO:0000256" key="1">
    <source>
        <dbReference type="SAM" id="SignalP"/>
    </source>
</evidence>
<keyword evidence="3" id="KW-1185">Reference proteome</keyword>
<dbReference type="RefSeq" id="WP_343799049.1">
    <property type="nucleotide sequence ID" value="NZ_BAAAGF010000004.1"/>
</dbReference>
<evidence type="ECO:0008006" key="4">
    <source>
        <dbReference type="Google" id="ProtNLM"/>
    </source>
</evidence>
<keyword evidence="1" id="KW-0732">Signal</keyword>
<evidence type="ECO:0000313" key="2">
    <source>
        <dbReference type="EMBL" id="GAA0748321.1"/>
    </source>
</evidence>
<protein>
    <recommendedName>
        <fullName evidence="4">Lipocalin-like domain-containing protein</fullName>
    </recommendedName>
</protein>
<proteinExistence type="predicted"/>
<accession>A0ABN1JXQ6</accession>